<evidence type="ECO:0000313" key="1">
    <source>
        <dbReference type="EMBL" id="KAK7333669.1"/>
    </source>
</evidence>
<organism evidence="1 2">
    <name type="scientific">Phaseolus coccineus</name>
    <name type="common">Scarlet runner bean</name>
    <name type="synonym">Phaseolus multiflorus</name>
    <dbReference type="NCBI Taxonomy" id="3886"/>
    <lineage>
        <taxon>Eukaryota</taxon>
        <taxon>Viridiplantae</taxon>
        <taxon>Streptophyta</taxon>
        <taxon>Embryophyta</taxon>
        <taxon>Tracheophyta</taxon>
        <taxon>Spermatophyta</taxon>
        <taxon>Magnoliopsida</taxon>
        <taxon>eudicotyledons</taxon>
        <taxon>Gunneridae</taxon>
        <taxon>Pentapetalae</taxon>
        <taxon>rosids</taxon>
        <taxon>fabids</taxon>
        <taxon>Fabales</taxon>
        <taxon>Fabaceae</taxon>
        <taxon>Papilionoideae</taxon>
        <taxon>50 kb inversion clade</taxon>
        <taxon>NPAAA clade</taxon>
        <taxon>indigoferoid/millettioid clade</taxon>
        <taxon>Phaseoleae</taxon>
        <taxon>Phaseolus</taxon>
    </lineage>
</organism>
<accession>A0AAN9LGA8</accession>
<comment type="caution">
    <text evidence="1">The sequence shown here is derived from an EMBL/GenBank/DDBJ whole genome shotgun (WGS) entry which is preliminary data.</text>
</comment>
<dbReference type="Proteomes" id="UP001374584">
    <property type="component" value="Unassembled WGS sequence"/>
</dbReference>
<sequence>MTTGACVGLIVRSEVLCYGTIDQTVRDCRSCTGTEQTAKRQSLTVWPIVPITPYLEPHNRVDTRARCHGLTNTNITSQANKVNPRLGANQKA</sequence>
<reference evidence="1 2" key="1">
    <citation type="submission" date="2024-01" db="EMBL/GenBank/DDBJ databases">
        <title>The genomes of 5 underutilized Papilionoideae crops provide insights into root nodulation and disease resistanc.</title>
        <authorList>
            <person name="Jiang F."/>
        </authorList>
    </citation>
    <scope>NUCLEOTIDE SEQUENCE [LARGE SCALE GENOMIC DNA]</scope>
    <source>
        <strain evidence="1">JINMINGXINNONG_FW02</strain>
        <tissue evidence="1">Leaves</tissue>
    </source>
</reference>
<dbReference type="EMBL" id="JAYMYR010000011">
    <property type="protein sequence ID" value="KAK7333669.1"/>
    <property type="molecule type" value="Genomic_DNA"/>
</dbReference>
<dbReference type="AlphaFoldDB" id="A0AAN9LGA8"/>
<keyword evidence="2" id="KW-1185">Reference proteome</keyword>
<gene>
    <name evidence="1" type="ORF">VNO80_30446</name>
</gene>
<name>A0AAN9LGA8_PHACN</name>
<protein>
    <submittedName>
        <fullName evidence="1">Uncharacterized protein</fullName>
    </submittedName>
</protein>
<evidence type="ECO:0000313" key="2">
    <source>
        <dbReference type="Proteomes" id="UP001374584"/>
    </source>
</evidence>
<proteinExistence type="predicted"/>